<sequence>MNLADSFCKTASPGAPGDKKRRLWPDRTQGNSAETVETQWKGGSKGMVEPQQIHSGKVGECNADRNRDLMGKGAPAKLGLTKGK</sequence>
<feature type="compositionally biased region" description="Polar residues" evidence="1">
    <location>
        <begin position="28"/>
        <end position="38"/>
    </location>
</feature>
<gene>
    <name evidence="2" type="ORF">DFQ12_3261</name>
</gene>
<feature type="region of interest" description="Disordered" evidence="1">
    <location>
        <begin position="1"/>
        <end position="50"/>
    </location>
</feature>
<dbReference type="AlphaFoldDB" id="A0A420AXE4"/>
<dbReference type="Proteomes" id="UP000286246">
    <property type="component" value="Unassembled WGS sequence"/>
</dbReference>
<comment type="caution">
    <text evidence="2">The sequence shown here is derived from an EMBL/GenBank/DDBJ whole genome shotgun (WGS) entry which is preliminary data.</text>
</comment>
<accession>A0A420AXE4</accession>
<dbReference type="EMBL" id="RAPY01000003">
    <property type="protein sequence ID" value="RKE49152.1"/>
    <property type="molecule type" value="Genomic_DNA"/>
</dbReference>
<protein>
    <submittedName>
        <fullName evidence="2">Uncharacterized protein</fullName>
    </submittedName>
</protein>
<evidence type="ECO:0000256" key="1">
    <source>
        <dbReference type="SAM" id="MobiDB-lite"/>
    </source>
</evidence>
<evidence type="ECO:0000313" key="3">
    <source>
        <dbReference type="Proteomes" id="UP000286246"/>
    </source>
</evidence>
<proteinExistence type="predicted"/>
<name>A0A420AXE4_SPHD1</name>
<evidence type="ECO:0000313" key="2">
    <source>
        <dbReference type="EMBL" id="RKE49152.1"/>
    </source>
</evidence>
<keyword evidence="3" id="KW-1185">Reference proteome</keyword>
<reference evidence="2 3" key="1">
    <citation type="submission" date="2018-09" db="EMBL/GenBank/DDBJ databases">
        <title>Genomic Encyclopedia of Type Strains, Phase III (KMG-III): the genomes of soil and plant-associated and newly described type strains.</title>
        <authorList>
            <person name="Whitman W."/>
        </authorList>
    </citation>
    <scope>NUCLEOTIDE SEQUENCE [LARGE SCALE GENOMIC DNA]</scope>
    <source>
        <strain evidence="2 3">CECT 7938</strain>
    </source>
</reference>
<organism evidence="2 3">
    <name type="scientific">Sphingobacterium detergens</name>
    <dbReference type="NCBI Taxonomy" id="1145106"/>
    <lineage>
        <taxon>Bacteria</taxon>
        <taxon>Pseudomonadati</taxon>
        <taxon>Bacteroidota</taxon>
        <taxon>Sphingobacteriia</taxon>
        <taxon>Sphingobacteriales</taxon>
        <taxon>Sphingobacteriaceae</taxon>
        <taxon>Sphingobacterium</taxon>
    </lineage>
</organism>
<feature type="region of interest" description="Disordered" evidence="1">
    <location>
        <begin position="63"/>
        <end position="84"/>
    </location>
</feature>